<dbReference type="GO" id="GO:0043386">
    <property type="term" value="P:mycotoxin biosynthetic process"/>
    <property type="evidence" value="ECO:0007669"/>
    <property type="project" value="UniProtKB-ARBA"/>
</dbReference>
<evidence type="ECO:0000256" key="6">
    <source>
        <dbReference type="PIRSR" id="PIRSR602403-1"/>
    </source>
</evidence>
<accession>A0A9W4P2S5</accession>
<evidence type="ECO:0000256" key="5">
    <source>
        <dbReference type="ARBA" id="ARBA00023004"/>
    </source>
</evidence>
<dbReference type="InterPro" id="IPR050121">
    <property type="entry name" value="Cytochrome_P450_monoxygenase"/>
</dbReference>
<organism evidence="8 9">
    <name type="scientific">Penicillium egyptiacum</name>
    <dbReference type="NCBI Taxonomy" id="1303716"/>
    <lineage>
        <taxon>Eukaryota</taxon>
        <taxon>Fungi</taxon>
        <taxon>Dikarya</taxon>
        <taxon>Ascomycota</taxon>
        <taxon>Pezizomycotina</taxon>
        <taxon>Eurotiomycetes</taxon>
        <taxon>Eurotiomycetidae</taxon>
        <taxon>Eurotiales</taxon>
        <taxon>Aspergillaceae</taxon>
        <taxon>Penicillium</taxon>
    </lineage>
</organism>
<comment type="cofactor">
    <cofactor evidence="1 6">
        <name>heme</name>
        <dbReference type="ChEBI" id="CHEBI:30413"/>
    </cofactor>
</comment>
<dbReference type="GO" id="GO:0016705">
    <property type="term" value="F:oxidoreductase activity, acting on paired donors, with incorporation or reduction of molecular oxygen"/>
    <property type="evidence" value="ECO:0007669"/>
    <property type="project" value="InterPro"/>
</dbReference>
<dbReference type="InterPro" id="IPR001128">
    <property type="entry name" value="Cyt_P450"/>
</dbReference>
<dbReference type="Pfam" id="PF00067">
    <property type="entry name" value="p450"/>
    <property type="match status" value="1"/>
</dbReference>
<evidence type="ECO:0000313" key="8">
    <source>
        <dbReference type="EMBL" id="CAG8887057.1"/>
    </source>
</evidence>
<protein>
    <recommendedName>
        <fullName evidence="10">Cytochrome P450</fullName>
    </recommendedName>
</protein>
<evidence type="ECO:0000256" key="2">
    <source>
        <dbReference type="ARBA" id="ARBA00010617"/>
    </source>
</evidence>
<dbReference type="PROSITE" id="PS00086">
    <property type="entry name" value="CYTOCHROME_P450"/>
    <property type="match status" value="1"/>
</dbReference>
<dbReference type="InterPro" id="IPR017972">
    <property type="entry name" value="Cyt_P450_CS"/>
</dbReference>
<comment type="caution">
    <text evidence="8">The sequence shown here is derived from an EMBL/GenBank/DDBJ whole genome shotgun (WGS) entry which is preliminary data.</text>
</comment>
<dbReference type="Proteomes" id="UP001154252">
    <property type="component" value="Unassembled WGS sequence"/>
</dbReference>
<keyword evidence="6 7" id="KW-0349">Heme</keyword>
<dbReference type="GO" id="GO:0005506">
    <property type="term" value="F:iron ion binding"/>
    <property type="evidence" value="ECO:0007669"/>
    <property type="project" value="InterPro"/>
</dbReference>
<evidence type="ECO:0000313" key="9">
    <source>
        <dbReference type="Proteomes" id="UP001154252"/>
    </source>
</evidence>
<keyword evidence="3 6" id="KW-0479">Metal-binding</keyword>
<sequence length="211" mass="24154">MQNPKHVLLEFRRIRDKRQHLYLFVLGVESGPEWQTKLREDLLGLHPPLKDMPGRRVGIDDITSPQDIDGLPILHAILMEILRLWPSVPGGQPRTVPRPCTLGGYHNIPPGPTVQSYASALHRMPDVFPDPFERKPERWLDASQEELALMRKWFWGFGCGGRMCLGPYFAYYCIYSSFTTTVHDHGDMEPSDGYLAGPIGHRLELNFHLVE</sequence>
<dbReference type="PRINTS" id="PR00385">
    <property type="entry name" value="P450"/>
</dbReference>
<keyword evidence="4 7" id="KW-0560">Oxidoreductase</keyword>
<dbReference type="EMBL" id="CAJVRC010000836">
    <property type="protein sequence ID" value="CAG8887057.1"/>
    <property type="molecule type" value="Genomic_DNA"/>
</dbReference>
<proteinExistence type="inferred from homology"/>
<dbReference type="OrthoDB" id="1470350at2759"/>
<dbReference type="PANTHER" id="PTHR24305">
    <property type="entry name" value="CYTOCHROME P450"/>
    <property type="match status" value="1"/>
</dbReference>
<reference evidence="8" key="1">
    <citation type="submission" date="2021-07" db="EMBL/GenBank/DDBJ databases">
        <authorList>
            <person name="Branca A.L. A."/>
        </authorList>
    </citation>
    <scope>NUCLEOTIDE SEQUENCE</scope>
</reference>
<evidence type="ECO:0000256" key="3">
    <source>
        <dbReference type="ARBA" id="ARBA00022723"/>
    </source>
</evidence>
<dbReference type="InterPro" id="IPR002403">
    <property type="entry name" value="Cyt_P450_E_grp-IV"/>
</dbReference>
<evidence type="ECO:0000256" key="1">
    <source>
        <dbReference type="ARBA" id="ARBA00001971"/>
    </source>
</evidence>
<keyword evidence="9" id="KW-1185">Reference proteome</keyword>
<keyword evidence="5 6" id="KW-0408">Iron</keyword>
<dbReference type="Gene3D" id="1.10.630.10">
    <property type="entry name" value="Cytochrome P450"/>
    <property type="match status" value="1"/>
</dbReference>
<gene>
    <name evidence="8" type="ORF">PEGY_LOCUS986</name>
</gene>
<dbReference type="PRINTS" id="PR00465">
    <property type="entry name" value="EP450IV"/>
</dbReference>
<dbReference type="SUPFAM" id="SSF48264">
    <property type="entry name" value="Cytochrome P450"/>
    <property type="match status" value="1"/>
</dbReference>
<dbReference type="GO" id="GO:0004497">
    <property type="term" value="F:monooxygenase activity"/>
    <property type="evidence" value="ECO:0007669"/>
    <property type="project" value="UniProtKB-KW"/>
</dbReference>
<dbReference type="GO" id="GO:0020037">
    <property type="term" value="F:heme binding"/>
    <property type="evidence" value="ECO:0007669"/>
    <property type="project" value="InterPro"/>
</dbReference>
<evidence type="ECO:0000256" key="4">
    <source>
        <dbReference type="ARBA" id="ARBA00023002"/>
    </source>
</evidence>
<comment type="similarity">
    <text evidence="2 7">Belongs to the cytochrome P450 family.</text>
</comment>
<dbReference type="AlphaFoldDB" id="A0A9W4P2S5"/>
<evidence type="ECO:0008006" key="10">
    <source>
        <dbReference type="Google" id="ProtNLM"/>
    </source>
</evidence>
<evidence type="ECO:0000256" key="7">
    <source>
        <dbReference type="RuleBase" id="RU000461"/>
    </source>
</evidence>
<dbReference type="PANTHER" id="PTHR24305:SF166">
    <property type="entry name" value="CYTOCHROME P450 12A4, MITOCHONDRIAL-RELATED"/>
    <property type="match status" value="1"/>
</dbReference>
<dbReference type="InterPro" id="IPR036396">
    <property type="entry name" value="Cyt_P450_sf"/>
</dbReference>
<keyword evidence="7" id="KW-0503">Monooxygenase</keyword>
<feature type="binding site" description="axial binding residue" evidence="6">
    <location>
        <position position="164"/>
    </location>
    <ligand>
        <name>heme</name>
        <dbReference type="ChEBI" id="CHEBI:30413"/>
    </ligand>
    <ligandPart>
        <name>Fe</name>
        <dbReference type="ChEBI" id="CHEBI:18248"/>
    </ligandPart>
</feature>
<name>A0A9W4P2S5_9EURO</name>